<evidence type="ECO:0000313" key="1">
    <source>
        <dbReference type="EMBL" id="EXX79288.1"/>
    </source>
</evidence>
<keyword evidence="2" id="KW-1185">Reference proteome</keyword>
<gene>
    <name evidence="1" type="ORF">RirG_007070</name>
</gene>
<dbReference type="HOGENOM" id="CLU_2373918_0_0_1"/>
<accession>A0A015NIL6</accession>
<dbReference type="EMBL" id="JEMT01004455">
    <property type="protein sequence ID" value="EXX79288.1"/>
    <property type="molecule type" value="Genomic_DNA"/>
</dbReference>
<organism evidence="1 2">
    <name type="scientific">Rhizophagus irregularis (strain DAOM 197198w)</name>
    <name type="common">Glomus intraradices</name>
    <dbReference type="NCBI Taxonomy" id="1432141"/>
    <lineage>
        <taxon>Eukaryota</taxon>
        <taxon>Fungi</taxon>
        <taxon>Fungi incertae sedis</taxon>
        <taxon>Mucoromycota</taxon>
        <taxon>Glomeromycotina</taxon>
        <taxon>Glomeromycetes</taxon>
        <taxon>Glomerales</taxon>
        <taxon>Glomeraceae</taxon>
        <taxon>Rhizophagus</taxon>
    </lineage>
</organism>
<proteinExistence type="predicted"/>
<comment type="caution">
    <text evidence="1">The sequence shown here is derived from an EMBL/GenBank/DDBJ whole genome shotgun (WGS) entry which is preliminary data.</text>
</comment>
<name>A0A015NIL6_RHIIW</name>
<dbReference type="Proteomes" id="UP000022910">
    <property type="component" value="Unassembled WGS sequence"/>
</dbReference>
<dbReference type="AlphaFoldDB" id="A0A015NIL6"/>
<evidence type="ECO:0000313" key="2">
    <source>
        <dbReference type="Proteomes" id="UP000022910"/>
    </source>
</evidence>
<reference evidence="1 2" key="1">
    <citation type="submission" date="2014-02" db="EMBL/GenBank/DDBJ databases">
        <title>Single nucleus genome sequencing reveals high similarity among nuclei of an endomycorrhizal fungus.</title>
        <authorList>
            <person name="Lin K."/>
            <person name="Geurts R."/>
            <person name="Zhang Z."/>
            <person name="Limpens E."/>
            <person name="Saunders D.G."/>
            <person name="Mu D."/>
            <person name="Pang E."/>
            <person name="Cao H."/>
            <person name="Cha H."/>
            <person name="Lin T."/>
            <person name="Zhou Q."/>
            <person name="Shang Y."/>
            <person name="Li Y."/>
            <person name="Ivanov S."/>
            <person name="Sharma T."/>
            <person name="Velzen R.V."/>
            <person name="Ruijter N.D."/>
            <person name="Aanen D.K."/>
            <person name="Win J."/>
            <person name="Kamoun S."/>
            <person name="Bisseling T."/>
            <person name="Huang S."/>
        </authorList>
    </citation>
    <scope>NUCLEOTIDE SEQUENCE [LARGE SCALE GENOMIC DNA]</scope>
    <source>
        <strain evidence="2">DAOM197198w</strain>
    </source>
</reference>
<sequence length="95" mass="10721">MFATGEERTRLTNSETIINNVGKFYTDKEKEVTISDPLKCEIKNILIDKSNSEVSVVLNNYGLGNLNRVFNNTKKSKDGSKRYESVLIDLKCTDA</sequence>
<protein>
    <submittedName>
        <fullName evidence="1">Uncharacterized protein</fullName>
    </submittedName>
</protein>